<evidence type="ECO:0000256" key="1">
    <source>
        <dbReference type="SAM" id="SignalP"/>
    </source>
</evidence>
<feature type="chain" id="PRO_5028021800" description="SH3b domain-containing protein" evidence="1">
    <location>
        <begin position="22"/>
        <end position="379"/>
    </location>
</feature>
<protein>
    <recommendedName>
        <fullName evidence="3">SH3b domain-containing protein</fullName>
    </recommendedName>
</protein>
<reference evidence="2" key="1">
    <citation type="submission" date="2020-01" db="EMBL/GenBank/DDBJ databases">
        <authorList>
            <person name="Meier V. D."/>
            <person name="Meier V D."/>
        </authorList>
    </citation>
    <scope>NUCLEOTIDE SEQUENCE</scope>
    <source>
        <strain evidence="2">HLG_WM_MAG_10</strain>
    </source>
</reference>
<organism evidence="2">
    <name type="scientific">uncultured Aureispira sp</name>
    <dbReference type="NCBI Taxonomy" id="1331704"/>
    <lineage>
        <taxon>Bacteria</taxon>
        <taxon>Pseudomonadati</taxon>
        <taxon>Bacteroidota</taxon>
        <taxon>Saprospiria</taxon>
        <taxon>Saprospirales</taxon>
        <taxon>Saprospiraceae</taxon>
        <taxon>Aureispira</taxon>
        <taxon>environmental samples</taxon>
    </lineage>
</organism>
<name>A0A6S6T342_9BACT</name>
<dbReference type="AlphaFoldDB" id="A0A6S6T342"/>
<proteinExistence type="predicted"/>
<gene>
    <name evidence="2" type="ORF">HELGO_WM14025</name>
</gene>
<accession>A0A6S6T342</accession>
<keyword evidence="1" id="KW-0732">Signal</keyword>
<dbReference type="EMBL" id="CACVAQ010000159">
    <property type="protein sequence ID" value="CAA6809890.1"/>
    <property type="molecule type" value="Genomic_DNA"/>
</dbReference>
<sequence length="379" mass="42887">MKNRTLYLLLIVLIYSFGACQNETPKPPTPIESSDSTVLPKPSPQIISIDGRPISLVVITRQAIIRVAPSIEAAEIARRSKGDSLLFTNRISQFNTAMKLEGVAYNEPWLRVILEGNTMGWVYGACINFDATEQEQLKEKVLDQRAVTLFGASLAQQMAAYQKEVASASTLPAFRTLYSRAKILKEGLEQQMALHVKGAQELPDFFWLNELMDGLLVHYIEAENKYYLFKDLRVWQTISQQTMATEDDKFVAVLLAAYPSDSIAFYFYGWELPVDSTTMCSLLGSNIHSQVLDKIEVALDSNGYFNTEIEDLKQALIDDIAVAEQYWLPLEPIQEELNQIIQKEYSFLSSGDRIALKTRRQLLQKHVENNIALNLFEGQ</sequence>
<feature type="signal peptide" evidence="1">
    <location>
        <begin position="1"/>
        <end position="21"/>
    </location>
</feature>
<evidence type="ECO:0000313" key="2">
    <source>
        <dbReference type="EMBL" id="CAA6809890.1"/>
    </source>
</evidence>
<evidence type="ECO:0008006" key="3">
    <source>
        <dbReference type="Google" id="ProtNLM"/>
    </source>
</evidence>
<dbReference type="PROSITE" id="PS51257">
    <property type="entry name" value="PROKAR_LIPOPROTEIN"/>
    <property type="match status" value="1"/>
</dbReference>